<evidence type="ECO:0000313" key="2">
    <source>
        <dbReference type="Proteomes" id="UP000618754"/>
    </source>
</evidence>
<protein>
    <submittedName>
        <fullName evidence="1">DUF2971 domain-containing protein</fullName>
    </submittedName>
</protein>
<keyword evidence="2" id="KW-1185">Reference proteome</keyword>
<accession>A0ABR7X5I7</accession>
<gene>
    <name evidence="1" type="ORF">IDJ75_11095</name>
</gene>
<dbReference type="EMBL" id="JACWMW010000002">
    <property type="protein sequence ID" value="MBD1385826.1"/>
    <property type="molecule type" value="Genomic_DNA"/>
</dbReference>
<sequence length="259" mass="30464">MMTELKIDDLKTISSQNLNAALNNKILYKYASFSTASKFIIDEKTLKFTSPLDFNDPFDCNEDILNVNIDSARLEEYAQSSGREYNRRQRRELIRTAKKKYSYADVMKAEKKKFKICCFSTKKDDTLMWSHYGDMHKGICCGFELPLISDTYSLYPVNYISKIEKLNGLIPTSDIFHYWLTRKSSCWEYESEIRAIGRDLPDKVNFEPEQLREIVFGCKVKDRDIEMQIKAVKKSRYKWITFKKMQIDKSTFGLRTVNL</sequence>
<proteinExistence type="predicted"/>
<dbReference type="Proteomes" id="UP000618754">
    <property type="component" value="Unassembled WGS sequence"/>
</dbReference>
<reference evidence="1 2" key="1">
    <citation type="submission" date="2020-09" db="EMBL/GenBank/DDBJ databases">
        <title>Novel species of Mucilaginibacter isolated from a glacier on the Tibetan Plateau.</title>
        <authorList>
            <person name="Liu Q."/>
            <person name="Xin Y.-H."/>
        </authorList>
    </citation>
    <scope>NUCLEOTIDE SEQUENCE [LARGE SCALE GENOMIC DNA]</scope>
    <source>
        <strain evidence="1 2">CGMCC 1.13878</strain>
    </source>
</reference>
<evidence type="ECO:0000313" key="1">
    <source>
        <dbReference type="EMBL" id="MBD1385826.1"/>
    </source>
</evidence>
<dbReference type="RefSeq" id="WP_191175680.1">
    <property type="nucleotide sequence ID" value="NZ_JACWMW010000002.1"/>
</dbReference>
<comment type="caution">
    <text evidence="1">The sequence shown here is derived from an EMBL/GenBank/DDBJ whole genome shotgun (WGS) entry which is preliminary data.</text>
</comment>
<name>A0ABR7X5I7_9SPHI</name>
<organism evidence="1 2">
    <name type="scientific">Mucilaginibacter rigui</name>
    <dbReference type="NCBI Taxonomy" id="534635"/>
    <lineage>
        <taxon>Bacteria</taxon>
        <taxon>Pseudomonadati</taxon>
        <taxon>Bacteroidota</taxon>
        <taxon>Sphingobacteriia</taxon>
        <taxon>Sphingobacteriales</taxon>
        <taxon>Sphingobacteriaceae</taxon>
        <taxon>Mucilaginibacter</taxon>
    </lineage>
</organism>